<dbReference type="NCBIfam" id="TIGR00005">
    <property type="entry name" value="rluA_subfam"/>
    <property type="match status" value="1"/>
</dbReference>
<dbReference type="PATRIC" id="fig|1219045.3.peg.2530"/>
<feature type="compositionally biased region" description="Low complexity" evidence="11">
    <location>
        <begin position="1"/>
        <end position="12"/>
    </location>
</feature>
<evidence type="ECO:0000256" key="6">
    <source>
        <dbReference type="ARBA" id="ARBA00042264"/>
    </source>
</evidence>
<feature type="domain" description="Pseudouridine synthase RsuA/RluA-like" evidence="12">
    <location>
        <begin position="192"/>
        <end position="341"/>
    </location>
</feature>
<dbReference type="PROSITE" id="PS01129">
    <property type="entry name" value="PSI_RLU"/>
    <property type="match status" value="1"/>
</dbReference>
<protein>
    <recommendedName>
        <fullName evidence="5">Ribosomal large subunit pseudouridine synthase D</fullName>
        <ecNumber evidence="4">5.4.99.23</ecNumber>
    </recommendedName>
    <alternativeName>
        <fullName evidence="6">23S rRNA pseudouridine(1911/1915/1917) synthase</fullName>
    </alternativeName>
    <alternativeName>
        <fullName evidence="7">rRNA pseudouridylate synthase D</fullName>
    </alternativeName>
    <alternativeName>
        <fullName evidence="8">rRNA-uridine isomerase D</fullName>
    </alternativeName>
</protein>
<dbReference type="CDD" id="cd02869">
    <property type="entry name" value="PseudoU_synth_RluA_like"/>
    <property type="match status" value="1"/>
</dbReference>
<comment type="similarity">
    <text evidence="1">Belongs to the pseudouridine synthase RluA family.</text>
</comment>
<feature type="active site" evidence="9">
    <location>
        <position position="234"/>
    </location>
</feature>
<reference evidence="13" key="1">
    <citation type="submission" date="2014-08" db="EMBL/GenBank/DDBJ databases">
        <title>Draft genome sequences of Sphingobium herbicidovorans.</title>
        <authorList>
            <person name="Gan H.M."/>
            <person name="Gan H.Y."/>
            <person name="Savka M.A."/>
        </authorList>
    </citation>
    <scope>NUCLEOTIDE SEQUENCE [LARGE SCALE GENOMIC DNA]</scope>
    <source>
        <strain evidence="13">NBRC 16415</strain>
    </source>
</reference>
<feature type="compositionally biased region" description="Gly residues" evidence="11">
    <location>
        <begin position="13"/>
        <end position="44"/>
    </location>
</feature>
<dbReference type="RefSeq" id="WP_037466498.1">
    <property type="nucleotide sequence ID" value="NZ_BCZD01000008.1"/>
</dbReference>
<accession>A0A086P8G8</accession>
<dbReference type="EC" id="5.4.99.23" evidence="4"/>
<feature type="region of interest" description="Disordered" evidence="11">
    <location>
        <begin position="416"/>
        <end position="450"/>
    </location>
</feature>
<dbReference type="InterPro" id="IPR036986">
    <property type="entry name" value="S4_RNA-bd_sf"/>
</dbReference>
<feature type="compositionally biased region" description="Basic and acidic residues" evidence="11">
    <location>
        <begin position="416"/>
        <end position="428"/>
    </location>
</feature>
<dbReference type="PANTHER" id="PTHR21600:SF44">
    <property type="entry name" value="RIBOSOMAL LARGE SUBUNIT PSEUDOURIDINE SYNTHASE D"/>
    <property type="match status" value="1"/>
</dbReference>
<dbReference type="STRING" id="76947.GCA_002080435_02937"/>
<name>A0A086P8G8_SPHHM</name>
<dbReference type="Gene3D" id="3.10.290.10">
    <property type="entry name" value="RNA-binding S4 domain"/>
    <property type="match status" value="1"/>
</dbReference>
<evidence type="ECO:0000256" key="11">
    <source>
        <dbReference type="SAM" id="MobiDB-lite"/>
    </source>
</evidence>
<evidence type="ECO:0000256" key="3">
    <source>
        <dbReference type="ARBA" id="ARBA00036882"/>
    </source>
</evidence>
<evidence type="ECO:0000313" key="14">
    <source>
        <dbReference type="Proteomes" id="UP000024284"/>
    </source>
</evidence>
<evidence type="ECO:0000256" key="8">
    <source>
        <dbReference type="ARBA" id="ARBA00043148"/>
    </source>
</evidence>
<dbReference type="InterPro" id="IPR006225">
    <property type="entry name" value="PsdUridine_synth_RluC/D"/>
</dbReference>
<dbReference type="Proteomes" id="UP000024284">
    <property type="component" value="Unassembled WGS sequence"/>
</dbReference>
<dbReference type="InterPro" id="IPR020103">
    <property type="entry name" value="PsdUridine_synth_cat_dom_sf"/>
</dbReference>
<dbReference type="eggNOG" id="COG0564">
    <property type="taxonomic scope" value="Bacteria"/>
</dbReference>
<dbReference type="GO" id="GO:0160140">
    <property type="term" value="F:23S rRNA pseudouridine(1911/1915/1917) synthase activity"/>
    <property type="evidence" value="ECO:0007669"/>
    <property type="project" value="UniProtKB-EC"/>
</dbReference>
<dbReference type="SUPFAM" id="SSF55120">
    <property type="entry name" value="Pseudouridine synthase"/>
    <property type="match status" value="1"/>
</dbReference>
<organism evidence="13 14">
    <name type="scientific">Sphingobium herbicidovorans (strain ATCC 700291 / DSM 11019 / CCUG 56400 / KCTC 2939 / LMG 18315 / NBRC 16415 / MH)</name>
    <name type="common">Sphingomonas herbicidovorans</name>
    <dbReference type="NCBI Taxonomy" id="1219045"/>
    <lineage>
        <taxon>Bacteria</taxon>
        <taxon>Pseudomonadati</taxon>
        <taxon>Pseudomonadota</taxon>
        <taxon>Alphaproteobacteria</taxon>
        <taxon>Sphingomonadales</taxon>
        <taxon>Sphingomonadaceae</taxon>
        <taxon>Sphingobium</taxon>
    </lineage>
</organism>
<dbReference type="AlphaFoldDB" id="A0A086P8G8"/>
<evidence type="ECO:0000256" key="1">
    <source>
        <dbReference type="ARBA" id="ARBA00010876"/>
    </source>
</evidence>
<dbReference type="InterPro" id="IPR050188">
    <property type="entry name" value="RluA_PseudoU_synthase"/>
</dbReference>
<dbReference type="GO" id="GO:0003723">
    <property type="term" value="F:RNA binding"/>
    <property type="evidence" value="ECO:0007669"/>
    <property type="project" value="UniProtKB-KW"/>
</dbReference>
<evidence type="ECO:0000256" key="9">
    <source>
        <dbReference type="PIRSR" id="PIRSR606225-1"/>
    </source>
</evidence>
<sequence>MKGRPPGKSSGPSRGGGKPGGAGAGRGTGPRTGTGSRTGAGGAPGRARGAAKAARARKPDAPKPQIKTAAPKPAAKPATVKANPAKGVSLDVRQFRVGADDDGIRLDRWFQRHLPDVGFNSVSRWARTGQLRVDGARAAPGDRLAEGQMIRVPPAEPKAVETVKPRRLRPELSDEQTAYAQNMVIHLDAQAIVINKPPGLATQGGTKTDEHVDGLLDALEYELDQRPKLVHRLDKDTSGALLVARTARSAAYFAKAFSSRTARKVYWAIVMGVPSIEDGMIELPIAKQPGTGGEKMHVDEEEGLPSRSRYRVIERAGNRAAWVELQPHTGRTHQLRVHMAAIGHPIVGDGKYGGKEAFLSGSISRKMHLHARRIRVDHPDGGRIDVRADLPEHFISSLTSLGFDINAGDLPLDEEIARAPTREDEKKAARAHAKQVRKGRRGERRSRGAR</sequence>
<keyword evidence="10" id="KW-0694">RNA-binding</keyword>
<evidence type="ECO:0000259" key="12">
    <source>
        <dbReference type="Pfam" id="PF00849"/>
    </source>
</evidence>
<evidence type="ECO:0000256" key="5">
    <source>
        <dbReference type="ARBA" id="ARBA00040039"/>
    </source>
</evidence>
<gene>
    <name evidence="13" type="ORF">BV98_002493</name>
</gene>
<evidence type="ECO:0000256" key="7">
    <source>
        <dbReference type="ARBA" id="ARBA00042840"/>
    </source>
</evidence>
<evidence type="ECO:0000313" key="13">
    <source>
        <dbReference type="EMBL" id="KFG89686.1"/>
    </source>
</evidence>
<proteinExistence type="inferred from homology"/>
<feature type="region of interest" description="Disordered" evidence="11">
    <location>
        <begin position="1"/>
        <end position="82"/>
    </location>
</feature>
<dbReference type="Gene3D" id="3.30.2350.10">
    <property type="entry name" value="Pseudouridine synthase"/>
    <property type="match status" value="1"/>
</dbReference>
<evidence type="ECO:0000256" key="10">
    <source>
        <dbReference type="PROSITE-ProRule" id="PRU00182"/>
    </source>
</evidence>
<comment type="caution">
    <text evidence="13">The sequence shown here is derived from an EMBL/GenBank/DDBJ whole genome shotgun (WGS) entry which is preliminary data.</text>
</comment>
<dbReference type="GO" id="GO:0000455">
    <property type="term" value="P:enzyme-directed rRNA pseudouridine synthesis"/>
    <property type="evidence" value="ECO:0007669"/>
    <property type="project" value="TreeGrafter"/>
</dbReference>
<evidence type="ECO:0000256" key="2">
    <source>
        <dbReference type="ARBA" id="ARBA00023235"/>
    </source>
</evidence>
<feature type="compositionally biased region" description="Basic residues" evidence="11">
    <location>
        <begin position="429"/>
        <end position="450"/>
    </location>
</feature>
<keyword evidence="14" id="KW-1185">Reference proteome</keyword>
<dbReference type="PROSITE" id="PS50889">
    <property type="entry name" value="S4"/>
    <property type="match status" value="1"/>
</dbReference>
<dbReference type="PANTHER" id="PTHR21600">
    <property type="entry name" value="MITOCHONDRIAL RNA PSEUDOURIDINE SYNTHASE"/>
    <property type="match status" value="1"/>
</dbReference>
<evidence type="ECO:0000256" key="4">
    <source>
        <dbReference type="ARBA" id="ARBA00038942"/>
    </source>
</evidence>
<feature type="compositionally biased region" description="Low complexity" evidence="11">
    <location>
        <begin position="63"/>
        <end position="82"/>
    </location>
</feature>
<dbReference type="InterPro" id="IPR006145">
    <property type="entry name" value="PsdUridine_synth_RsuA/RluA"/>
</dbReference>
<dbReference type="EMBL" id="JFZA02000023">
    <property type="protein sequence ID" value="KFG89686.1"/>
    <property type="molecule type" value="Genomic_DNA"/>
</dbReference>
<dbReference type="OrthoDB" id="9807829at2"/>
<dbReference type="Pfam" id="PF00849">
    <property type="entry name" value="PseudoU_synth_2"/>
    <property type="match status" value="1"/>
</dbReference>
<comment type="catalytic activity">
    <reaction evidence="3">
        <text>uridine(1911/1915/1917) in 23S rRNA = pseudouridine(1911/1915/1917) in 23S rRNA</text>
        <dbReference type="Rhea" id="RHEA:42524"/>
        <dbReference type="Rhea" id="RHEA-COMP:10097"/>
        <dbReference type="Rhea" id="RHEA-COMP:10098"/>
        <dbReference type="ChEBI" id="CHEBI:65314"/>
        <dbReference type="ChEBI" id="CHEBI:65315"/>
        <dbReference type="EC" id="5.4.99.23"/>
    </reaction>
</comment>
<dbReference type="InterPro" id="IPR006224">
    <property type="entry name" value="PsdUridine_synth_RluA-like_CS"/>
</dbReference>
<keyword evidence="2 13" id="KW-0413">Isomerase</keyword>